<dbReference type="GO" id="GO:0005789">
    <property type="term" value="C:endoplasmic reticulum membrane"/>
    <property type="evidence" value="ECO:0007669"/>
    <property type="project" value="UniProtKB-SubCell"/>
</dbReference>
<evidence type="ECO:0000256" key="7">
    <source>
        <dbReference type="ARBA" id="ARBA00022989"/>
    </source>
</evidence>
<evidence type="ECO:0000259" key="12">
    <source>
        <dbReference type="Pfam" id="PF02517"/>
    </source>
</evidence>
<dbReference type="Proteomes" id="UP001146793">
    <property type="component" value="Unassembled WGS sequence"/>
</dbReference>
<reference evidence="13" key="1">
    <citation type="submission" date="2022-08" db="EMBL/GenBank/DDBJ databases">
        <title>Novel sulphate-reducing endosymbionts in the free-living metamonad Anaeramoeba.</title>
        <authorList>
            <person name="Jerlstrom-Hultqvist J."/>
            <person name="Cepicka I."/>
            <person name="Gallot-Lavallee L."/>
            <person name="Salas-Leiva D."/>
            <person name="Curtis B.A."/>
            <person name="Zahonova K."/>
            <person name="Pipaliya S."/>
            <person name="Dacks J."/>
            <person name="Roger A.J."/>
        </authorList>
    </citation>
    <scope>NUCLEOTIDE SEQUENCE</scope>
    <source>
        <strain evidence="13">Busselton2</strain>
    </source>
</reference>
<keyword evidence="7 11" id="KW-1133">Transmembrane helix</keyword>
<evidence type="ECO:0000313" key="14">
    <source>
        <dbReference type="Proteomes" id="UP001146793"/>
    </source>
</evidence>
<accession>A0AAV8AAW6</accession>
<evidence type="ECO:0000256" key="2">
    <source>
        <dbReference type="ARBA" id="ARBA00006897"/>
    </source>
</evidence>
<dbReference type="EMBL" id="JANTQA010000008">
    <property type="protein sequence ID" value="KAJ3451426.1"/>
    <property type="molecule type" value="Genomic_DNA"/>
</dbReference>
<dbReference type="InterPro" id="IPR039731">
    <property type="entry name" value="Rce1"/>
</dbReference>
<dbReference type="EC" id="3.4.26.1" evidence="10"/>
<feature type="transmembrane region" description="Helical" evidence="11">
    <location>
        <begin position="12"/>
        <end position="29"/>
    </location>
</feature>
<gene>
    <name evidence="13" type="ORF">M0812_03168</name>
</gene>
<dbReference type="PANTHER" id="PTHR13046">
    <property type="entry name" value="PROTEASE U48 CAAX PRENYL PROTEASE RCE1"/>
    <property type="match status" value="1"/>
</dbReference>
<organism evidence="13 14">
    <name type="scientific">Anaeramoeba flamelloides</name>
    <dbReference type="NCBI Taxonomy" id="1746091"/>
    <lineage>
        <taxon>Eukaryota</taxon>
        <taxon>Metamonada</taxon>
        <taxon>Anaeramoebidae</taxon>
        <taxon>Anaeramoeba</taxon>
    </lineage>
</organism>
<evidence type="ECO:0000256" key="8">
    <source>
        <dbReference type="ARBA" id="ARBA00023136"/>
    </source>
</evidence>
<evidence type="ECO:0000256" key="4">
    <source>
        <dbReference type="ARBA" id="ARBA00022692"/>
    </source>
</evidence>
<keyword evidence="5" id="KW-0378">Hydrolase</keyword>
<feature type="domain" description="CAAX prenyl protease 2/Lysostaphin resistance protein A-like" evidence="12">
    <location>
        <begin position="140"/>
        <end position="242"/>
    </location>
</feature>
<comment type="catalytic activity">
    <reaction evidence="9">
        <text>Hydrolyzes the peptide bond -P2-(S-farnesyl or geranylgeranyl)C-P1'-P2'-P3'-COOH where P1' and P2' are amino acids with aliphatic sidechains and P3' is any C-terminal residue.</text>
        <dbReference type="EC" id="3.4.26.1"/>
    </reaction>
</comment>
<keyword evidence="3 13" id="KW-0645">Protease</keyword>
<feature type="transmembrane region" description="Helical" evidence="11">
    <location>
        <begin position="197"/>
        <end position="221"/>
    </location>
</feature>
<evidence type="ECO:0000256" key="5">
    <source>
        <dbReference type="ARBA" id="ARBA00022801"/>
    </source>
</evidence>
<feature type="transmembrane region" description="Helical" evidence="11">
    <location>
        <begin position="102"/>
        <end position="122"/>
    </location>
</feature>
<keyword evidence="6" id="KW-0256">Endoplasmic reticulum</keyword>
<sequence>MKIEATKLQSIVHGTFLPLGFVFSLYIWTKRISKFFNLPSRTTSITEKNTVIKRIISCVLFTTLSILSLLLYPITTEDYSTARSVQFFRLVGFRLRGILPSLFLPLTVTIFLFLGPLLMMIYDQRETKQYWYGMTNVIKLRNFVFAPISEEIVFRSVLVPLLIHSGFKPSHVIIFSPFLFGLAHVHHSIRDYLHGTGLIECLVAMVFKTAYTSIFGIYSSFLFYRTGNVLSCIVPHSFCNFVGFPDFGAMPHHEHRTKIICALFIGVFLFVALIKPMTNPILYSN</sequence>
<keyword evidence="8 11" id="KW-0472">Membrane</keyword>
<dbReference type="InterPro" id="IPR003675">
    <property type="entry name" value="Rce1/LyrA-like_dom"/>
</dbReference>
<comment type="subcellular location">
    <subcellularLocation>
        <location evidence="1">Endoplasmic reticulum membrane</location>
        <topology evidence="1">Multi-pass membrane protein</topology>
    </subcellularLocation>
</comment>
<comment type="similarity">
    <text evidence="2">Belongs to the peptidase U48 family.</text>
</comment>
<dbReference type="AlphaFoldDB" id="A0AAV8AAW6"/>
<evidence type="ECO:0000256" key="11">
    <source>
        <dbReference type="SAM" id="Phobius"/>
    </source>
</evidence>
<dbReference type="PANTHER" id="PTHR13046:SF0">
    <property type="entry name" value="CAAX PRENYL PROTEASE 2"/>
    <property type="match status" value="1"/>
</dbReference>
<proteinExistence type="inferred from homology"/>
<evidence type="ECO:0000313" key="13">
    <source>
        <dbReference type="EMBL" id="KAJ3451426.1"/>
    </source>
</evidence>
<feature type="transmembrane region" description="Helical" evidence="11">
    <location>
        <begin position="143"/>
        <end position="163"/>
    </location>
</feature>
<dbReference type="GO" id="GO:0004222">
    <property type="term" value="F:metalloendopeptidase activity"/>
    <property type="evidence" value="ECO:0007669"/>
    <property type="project" value="InterPro"/>
</dbReference>
<evidence type="ECO:0000256" key="6">
    <source>
        <dbReference type="ARBA" id="ARBA00022824"/>
    </source>
</evidence>
<evidence type="ECO:0000256" key="10">
    <source>
        <dbReference type="ARBA" id="ARBA00049729"/>
    </source>
</evidence>
<evidence type="ECO:0000256" key="1">
    <source>
        <dbReference type="ARBA" id="ARBA00004477"/>
    </source>
</evidence>
<protein>
    <recommendedName>
        <fullName evidence="10">intramembrane prenyl-peptidase Rce1</fullName>
        <ecNumber evidence="10">3.4.26.1</ecNumber>
    </recommendedName>
</protein>
<evidence type="ECO:0000256" key="3">
    <source>
        <dbReference type="ARBA" id="ARBA00022670"/>
    </source>
</evidence>
<dbReference type="GO" id="GO:0071586">
    <property type="term" value="P:CAAX-box protein processing"/>
    <property type="evidence" value="ECO:0007669"/>
    <property type="project" value="InterPro"/>
</dbReference>
<feature type="transmembrane region" description="Helical" evidence="11">
    <location>
        <begin position="259"/>
        <end position="278"/>
    </location>
</feature>
<name>A0AAV8AAW6_9EUKA</name>
<comment type="caution">
    <text evidence="13">The sequence shown here is derived from an EMBL/GenBank/DDBJ whole genome shotgun (WGS) entry which is preliminary data.</text>
</comment>
<dbReference type="Pfam" id="PF02517">
    <property type="entry name" value="Rce1-like"/>
    <property type="match status" value="1"/>
</dbReference>
<keyword evidence="4 11" id="KW-0812">Transmembrane</keyword>
<feature type="transmembrane region" description="Helical" evidence="11">
    <location>
        <begin position="50"/>
        <end position="74"/>
    </location>
</feature>
<evidence type="ECO:0000256" key="9">
    <source>
        <dbReference type="ARBA" id="ARBA00047280"/>
    </source>
</evidence>